<dbReference type="Proteomes" id="UP000887565">
    <property type="component" value="Unplaced"/>
</dbReference>
<feature type="signal peptide" evidence="2">
    <location>
        <begin position="1"/>
        <end position="26"/>
    </location>
</feature>
<accession>A0A915K3S5</accession>
<feature type="chain" id="PRO_5038100198" evidence="2">
    <location>
        <begin position="27"/>
        <end position="143"/>
    </location>
</feature>
<evidence type="ECO:0000256" key="1">
    <source>
        <dbReference type="SAM" id="MobiDB-lite"/>
    </source>
</evidence>
<evidence type="ECO:0000313" key="4">
    <source>
        <dbReference type="WBParaSite" id="nRc.2.0.1.t32489-RA"/>
    </source>
</evidence>
<keyword evidence="3" id="KW-1185">Reference proteome</keyword>
<feature type="region of interest" description="Disordered" evidence="1">
    <location>
        <begin position="112"/>
        <end position="143"/>
    </location>
</feature>
<sequence length="143" mass="16083">MDRLATGAGMFLIIVPCLTVTSDVLSFEDLLEGKFGSNSISNDDDGVIFEDISSDDDTLSIIIEDIISDDDYSDIEIETVAYCASESEGEIFELATLEDDHMCFMQKDQDKQTDHQFIDTETPEDDQVQDKPKKKLLQVNENR</sequence>
<dbReference type="WBParaSite" id="nRc.2.0.1.t32489-RA">
    <property type="protein sequence ID" value="nRc.2.0.1.t32489-RA"/>
    <property type="gene ID" value="nRc.2.0.1.g32489"/>
</dbReference>
<proteinExistence type="predicted"/>
<name>A0A915K3S5_ROMCU</name>
<evidence type="ECO:0000313" key="3">
    <source>
        <dbReference type="Proteomes" id="UP000887565"/>
    </source>
</evidence>
<evidence type="ECO:0000256" key="2">
    <source>
        <dbReference type="SAM" id="SignalP"/>
    </source>
</evidence>
<reference evidence="4" key="1">
    <citation type="submission" date="2022-11" db="UniProtKB">
        <authorList>
            <consortium name="WormBaseParasite"/>
        </authorList>
    </citation>
    <scope>IDENTIFICATION</scope>
</reference>
<dbReference type="AlphaFoldDB" id="A0A915K3S5"/>
<keyword evidence="2" id="KW-0732">Signal</keyword>
<protein>
    <submittedName>
        <fullName evidence="4">Uncharacterized protein</fullName>
    </submittedName>
</protein>
<organism evidence="3 4">
    <name type="scientific">Romanomermis culicivorax</name>
    <name type="common">Nematode worm</name>
    <dbReference type="NCBI Taxonomy" id="13658"/>
    <lineage>
        <taxon>Eukaryota</taxon>
        <taxon>Metazoa</taxon>
        <taxon>Ecdysozoa</taxon>
        <taxon>Nematoda</taxon>
        <taxon>Enoplea</taxon>
        <taxon>Dorylaimia</taxon>
        <taxon>Mermithida</taxon>
        <taxon>Mermithoidea</taxon>
        <taxon>Mermithidae</taxon>
        <taxon>Romanomermis</taxon>
    </lineage>
</organism>